<dbReference type="AlphaFoldDB" id="A0A4V3AMM9"/>
<dbReference type="PROSITE" id="PS50106">
    <property type="entry name" value="PDZ"/>
    <property type="match status" value="1"/>
</dbReference>
<comment type="caution">
    <text evidence="3">The sequence shown here is derived from an EMBL/GenBank/DDBJ whole genome shotgun (WGS) entry which is preliminary data.</text>
</comment>
<evidence type="ECO:0000313" key="3">
    <source>
        <dbReference type="EMBL" id="TDK27433.1"/>
    </source>
</evidence>
<dbReference type="OrthoDB" id="6402251at2"/>
<dbReference type="InterPro" id="IPR041489">
    <property type="entry name" value="PDZ_6"/>
</dbReference>
<dbReference type="Proteomes" id="UP000294796">
    <property type="component" value="Unassembled WGS sequence"/>
</dbReference>
<keyword evidence="1" id="KW-0732">Signal</keyword>
<name>A0A4V3AMM9_9GAMM</name>
<reference evidence="3 4" key="1">
    <citation type="submission" date="2019-03" db="EMBL/GenBank/DDBJ databases">
        <title>Luteimonas zhaokaii sp.nov., isolated from the rectal contents of Plateau pika in Yushu, Qinghai Province, China.</title>
        <authorList>
            <person name="Zhang G."/>
        </authorList>
    </citation>
    <scope>NUCLEOTIDE SEQUENCE [LARGE SCALE GENOMIC DNA]</scope>
    <source>
        <strain evidence="3 4">B9</strain>
    </source>
</reference>
<sequence length="251" mass="26888">MTISRRRTLLLATCMALAMAGTASAQWTPSTFGAVTDLRQTQDGLVVLAITPGSNAERIGLQVGDRIESINGHSFVGSRQPGSLLGQTLAESGGELRIEVVRNGARQSLAGRVAAPATSATGAGSGCGFLTTQGTLPRVTQGVYSSQITRIDGRSTPLGTVNRHRVDAGTRVLIVAEGIEELTIAQRRLRALMKRREQARAYKALVVDVAPDTTYYVGARLLTDRLDPDSIRANAYWEPVVWQERSDTPCP</sequence>
<accession>A0A4V3AMM9</accession>
<gene>
    <name evidence="3" type="ORF">E2F46_04385</name>
</gene>
<dbReference type="RefSeq" id="WP_133320852.1">
    <property type="nucleotide sequence ID" value="NZ_SMTF01000002.1"/>
</dbReference>
<dbReference type="InterPro" id="IPR036034">
    <property type="entry name" value="PDZ_sf"/>
</dbReference>
<proteinExistence type="predicted"/>
<evidence type="ECO:0000256" key="1">
    <source>
        <dbReference type="SAM" id="SignalP"/>
    </source>
</evidence>
<dbReference type="EMBL" id="SMTF01000002">
    <property type="protein sequence ID" value="TDK27433.1"/>
    <property type="molecule type" value="Genomic_DNA"/>
</dbReference>
<feature type="chain" id="PRO_5020788802" description="PDZ domain-containing protein" evidence="1">
    <location>
        <begin position="26"/>
        <end position="251"/>
    </location>
</feature>
<dbReference type="Gene3D" id="2.30.42.10">
    <property type="match status" value="1"/>
</dbReference>
<dbReference type="SUPFAM" id="SSF50156">
    <property type="entry name" value="PDZ domain-like"/>
    <property type="match status" value="1"/>
</dbReference>
<organism evidence="3 4">
    <name type="scientific">Luteimonas aestuarii</name>
    <dbReference type="NCBI Taxonomy" id="453837"/>
    <lineage>
        <taxon>Bacteria</taxon>
        <taxon>Pseudomonadati</taxon>
        <taxon>Pseudomonadota</taxon>
        <taxon>Gammaproteobacteria</taxon>
        <taxon>Lysobacterales</taxon>
        <taxon>Lysobacteraceae</taxon>
        <taxon>Luteimonas</taxon>
    </lineage>
</organism>
<protein>
    <recommendedName>
        <fullName evidence="2">PDZ domain-containing protein</fullName>
    </recommendedName>
</protein>
<evidence type="ECO:0000259" key="2">
    <source>
        <dbReference type="PROSITE" id="PS50106"/>
    </source>
</evidence>
<feature type="signal peptide" evidence="1">
    <location>
        <begin position="1"/>
        <end position="25"/>
    </location>
</feature>
<feature type="domain" description="PDZ" evidence="2">
    <location>
        <begin position="44"/>
        <end position="104"/>
    </location>
</feature>
<dbReference type="Pfam" id="PF17820">
    <property type="entry name" value="PDZ_6"/>
    <property type="match status" value="1"/>
</dbReference>
<evidence type="ECO:0000313" key="4">
    <source>
        <dbReference type="Proteomes" id="UP000294796"/>
    </source>
</evidence>
<dbReference type="InterPro" id="IPR001478">
    <property type="entry name" value="PDZ"/>
</dbReference>
<dbReference type="SMART" id="SM00228">
    <property type="entry name" value="PDZ"/>
    <property type="match status" value="1"/>
</dbReference>
<keyword evidence="4" id="KW-1185">Reference proteome</keyword>